<accession>A0A812INJ6</accession>
<protein>
    <submittedName>
        <fullName evidence="1">Uncharacterized protein</fullName>
    </submittedName>
</protein>
<comment type="caution">
    <text evidence="1">The sequence shown here is derived from an EMBL/GenBank/DDBJ whole genome shotgun (WGS) entry which is preliminary data.</text>
</comment>
<sequence length="177" mass="18654">MSVLFRSIQFSCCRQSRGRFTKGASRLSGMPSAAAPSSITPIAREAGGNTGVPRCASMCMSVALQDWGGVRQAGTWDLACVALMLRRGLQAEVLLPFVTLAAPGAFRSCPNLPSGFAGPCPLAPYCHLQQNQQTTAAHGNLQQLIRKPTTSQHLHLKVPTASCGACSVSVSELLIDV</sequence>
<dbReference type="AlphaFoldDB" id="A0A812INJ6"/>
<keyword evidence="2" id="KW-1185">Reference proteome</keyword>
<gene>
    <name evidence="1" type="ORF">SNAT2548_LOCUS4739</name>
</gene>
<reference evidence="1" key="1">
    <citation type="submission" date="2021-02" db="EMBL/GenBank/DDBJ databases">
        <authorList>
            <person name="Dougan E. K."/>
            <person name="Rhodes N."/>
            <person name="Thang M."/>
            <person name="Chan C."/>
        </authorList>
    </citation>
    <scope>NUCLEOTIDE SEQUENCE</scope>
</reference>
<evidence type="ECO:0000313" key="2">
    <source>
        <dbReference type="Proteomes" id="UP000604046"/>
    </source>
</evidence>
<dbReference type="Proteomes" id="UP000604046">
    <property type="component" value="Unassembled WGS sequence"/>
</dbReference>
<organism evidence="1 2">
    <name type="scientific">Symbiodinium natans</name>
    <dbReference type="NCBI Taxonomy" id="878477"/>
    <lineage>
        <taxon>Eukaryota</taxon>
        <taxon>Sar</taxon>
        <taxon>Alveolata</taxon>
        <taxon>Dinophyceae</taxon>
        <taxon>Suessiales</taxon>
        <taxon>Symbiodiniaceae</taxon>
        <taxon>Symbiodinium</taxon>
    </lineage>
</organism>
<name>A0A812INJ6_9DINO</name>
<evidence type="ECO:0000313" key="1">
    <source>
        <dbReference type="EMBL" id="CAE7039937.1"/>
    </source>
</evidence>
<proteinExistence type="predicted"/>
<dbReference type="EMBL" id="CAJNDS010000292">
    <property type="protein sequence ID" value="CAE7039937.1"/>
    <property type="molecule type" value="Genomic_DNA"/>
</dbReference>